<dbReference type="InterPro" id="IPR051684">
    <property type="entry name" value="Electron_Trans/Redox"/>
</dbReference>
<dbReference type="PROSITE" id="PS00198">
    <property type="entry name" value="4FE4S_FER_1"/>
    <property type="match status" value="3"/>
</dbReference>
<gene>
    <name evidence="9" type="ORF">H8E19_06705</name>
</gene>
<feature type="domain" description="4Fe-4S ferredoxin-type" evidence="8">
    <location>
        <begin position="379"/>
        <end position="412"/>
    </location>
</feature>
<evidence type="ECO:0000259" key="8">
    <source>
        <dbReference type="PROSITE" id="PS51379"/>
    </source>
</evidence>
<accession>A0A8J6T6Q0</accession>
<dbReference type="Proteomes" id="UP000650524">
    <property type="component" value="Unassembled WGS sequence"/>
</dbReference>
<feature type="domain" description="4Fe-4S ferredoxin-type" evidence="8">
    <location>
        <begin position="461"/>
        <end position="493"/>
    </location>
</feature>
<protein>
    <submittedName>
        <fullName evidence="9">4Fe-4S binding protein</fullName>
    </submittedName>
</protein>
<keyword evidence="2" id="KW-0004">4Fe-4S</keyword>
<name>A0A8J6T6Q0_9DELT</name>
<dbReference type="InterPro" id="IPR017900">
    <property type="entry name" value="4Fe4S_Fe_S_CS"/>
</dbReference>
<keyword evidence="6" id="KW-0411">Iron-sulfur</keyword>
<keyword evidence="5" id="KW-0408">Iron</keyword>
<evidence type="ECO:0000256" key="3">
    <source>
        <dbReference type="ARBA" id="ARBA00022723"/>
    </source>
</evidence>
<keyword evidence="7" id="KW-0812">Transmembrane</keyword>
<dbReference type="GO" id="GO:0046872">
    <property type="term" value="F:metal ion binding"/>
    <property type="evidence" value="ECO:0007669"/>
    <property type="project" value="UniProtKB-KW"/>
</dbReference>
<feature type="transmembrane region" description="Helical" evidence="7">
    <location>
        <begin position="182"/>
        <end position="201"/>
    </location>
</feature>
<evidence type="ECO:0000256" key="2">
    <source>
        <dbReference type="ARBA" id="ARBA00022485"/>
    </source>
</evidence>
<dbReference type="AlphaFoldDB" id="A0A8J6T6Q0"/>
<dbReference type="PANTHER" id="PTHR30176:SF3">
    <property type="entry name" value="FERREDOXIN-TYPE PROTEIN NAPH"/>
    <property type="match status" value="1"/>
</dbReference>
<dbReference type="SUPFAM" id="SSF54862">
    <property type="entry name" value="4Fe-4S ferredoxins"/>
    <property type="match status" value="2"/>
</dbReference>
<keyword evidence="4" id="KW-0249">Electron transport</keyword>
<feature type="domain" description="4Fe-4S ferredoxin-type" evidence="8">
    <location>
        <begin position="222"/>
        <end position="254"/>
    </location>
</feature>
<keyword evidence="1" id="KW-0813">Transport</keyword>
<dbReference type="PROSITE" id="PS51379">
    <property type="entry name" value="4FE4S_FER_2"/>
    <property type="match status" value="5"/>
</dbReference>
<proteinExistence type="predicted"/>
<evidence type="ECO:0000313" key="9">
    <source>
        <dbReference type="EMBL" id="MBC8177081.1"/>
    </source>
</evidence>
<evidence type="ECO:0000256" key="4">
    <source>
        <dbReference type="ARBA" id="ARBA00022982"/>
    </source>
</evidence>
<feature type="transmembrane region" description="Helical" evidence="7">
    <location>
        <begin position="108"/>
        <end position="134"/>
    </location>
</feature>
<feature type="domain" description="4Fe-4S ferredoxin-type" evidence="8">
    <location>
        <begin position="259"/>
        <end position="282"/>
    </location>
</feature>
<dbReference type="Pfam" id="PF12838">
    <property type="entry name" value="Fer4_7"/>
    <property type="match status" value="1"/>
</dbReference>
<comment type="caution">
    <text evidence="9">The sequence shown here is derived from an EMBL/GenBank/DDBJ whole genome shotgun (WGS) entry which is preliminary data.</text>
</comment>
<organism evidence="9 10">
    <name type="scientific">Candidatus Desulfacyla euxinica</name>
    <dbReference type="NCBI Taxonomy" id="2841693"/>
    <lineage>
        <taxon>Bacteria</taxon>
        <taxon>Deltaproteobacteria</taxon>
        <taxon>Candidatus Desulfacyla</taxon>
    </lineage>
</organism>
<feature type="domain" description="4Fe-4S ferredoxin-type" evidence="8">
    <location>
        <begin position="341"/>
        <end position="371"/>
    </location>
</feature>
<evidence type="ECO:0000256" key="5">
    <source>
        <dbReference type="ARBA" id="ARBA00023004"/>
    </source>
</evidence>
<keyword evidence="3" id="KW-0479">Metal-binding</keyword>
<dbReference type="PANTHER" id="PTHR30176">
    <property type="entry name" value="FERREDOXIN-TYPE PROTEIN NAPH"/>
    <property type="match status" value="1"/>
</dbReference>
<evidence type="ECO:0000256" key="7">
    <source>
        <dbReference type="SAM" id="Phobius"/>
    </source>
</evidence>
<dbReference type="EMBL" id="JACNJD010000185">
    <property type="protein sequence ID" value="MBC8177081.1"/>
    <property type="molecule type" value="Genomic_DNA"/>
</dbReference>
<keyword evidence="7" id="KW-0472">Membrane</keyword>
<sequence>MITFWRTIQIISLILFLTLLALAVSSVITPTPLDLFLLLDPALMAFTVISARIFSVAFIPALLVLIVTLFFGRIFCGYICPMGTTLDGTDKLFAASRKKQPEAGKLRLLKYIILFFLLGASILGVSFVFVAAPLSLITRFYGLLVHPVLAFLSNEILSFIHPLAEWLDMDTVIFMQIATPRFATQLFILAFFGALFVSAIVSPRFWCRNFCPSGALMAFFSKKPLIRRGVSDDCTDCGRCTNSCPMSAIMTEDPRVTLHEECIVCRTCENTCPENAILFDRVRKEQVFEKKRFSFTRRQFIYSGLFGAATATVGLTGLNSLYGKPGPGQVAPQGLIRPPGALPEMDFLAQCSRCGECMAACPTNTLQPIWLDAGFMGLFSPGLNLRRSYCSPECRMCGEVCPTDAIRSLSKNERIWAKIGTAVIFRRKCLAWEQQKSCMVCDEVCPYKAVEFRKEPGIPVPVPQVHEEKCAGCGYCEHFCPVQNQSAIVITPMGALRMSEGSYIAQGKSQGLNLSINPKFEYGSKPEGKDWGKGFAPGFED</sequence>
<dbReference type="Pfam" id="PF12801">
    <property type="entry name" value="Fer4_5"/>
    <property type="match status" value="2"/>
</dbReference>
<feature type="transmembrane region" description="Helical" evidence="7">
    <location>
        <begin position="42"/>
        <end position="72"/>
    </location>
</feature>
<reference evidence="9 10" key="1">
    <citation type="submission" date="2020-08" db="EMBL/GenBank/DDBJ databases">
        <title>Bridging the membrane lipid divide: bacteria of the FCB group superphylum have the potential to synthesize archaeal ether lipids.</title>
        <authorList>
            <person name="Villanueva L."/>
            <person name="Von Meijenfeldt F.A.B."/>
            <person name="Westbye A.B."/>
            <person name="Yadav S."/>
            <person name="Hopmans E.C."/>
            <person name="Dutilh B.E."/>
            <person name="Sinninghe Damste J.S."/>
        </authorList>
    </citation>
    <scope>NUCLEOTIDE SEQUENCE [LARGE SCALE GENOMIC DNA]</scope>
    <source>
        <strain evidence="9">NIOZ-UU27</strain>
    </source>
</reference>
<keyword evidence="7" id="KW-1133">Transmembrane helix</keyword>
<dbReference type="GO" id="GO:0051539">
    <property type="term" value="F:4 iron, 4 sulfur cluster binding"/>
    <property type="evidence" value="ECO:0007669"/>
    <property type="project" value="UniProtKB-KW"/>
</dbReference>
<dbReference type="Gene3D" id="3.30.70.20">
    <property type="match status" value="3"/>
</dbReference>
<evidence type="ECO:0000256" key="6">
    <source>
        <dbReference type="ARBA" id="ARBA00023014"/>
    </source>
</evidence>
<evidence type="ECO:0000256" key="1">
    <source>
        <dbReference type="ARBA" id="ARBA00022448"/>
    </source>
</evidence>
<dbReference type="CDD" id="cd16373">
    <property type="entry name" value="DMSOR_beta_like"/>
    <property type="match status" value="1"/>
</dbReference>
<evidence type="ECO:0000313" key="10">
    <source>
        <dbReference type="Proteomes" id="UP000650524"/>
    </source>
</evidence>
<dbReference type="Pfam" id="PF13187">
    <property type="entry name" value="Fer4_9"/>
    <property type="match status" value="1"/>
</dbReference>
<dbReference type="GO" id="GO:0005886">
    <property type="term" value="C:plasma membrane"/>
    <property type="evidence" value="ECO:0007669"/>
    <property type="project" value="TreeGrafter"/>
</dbReference>
<dbReference type="InterPro" id="IPR017896">
    <property type="entry name" value="4Fe4S_Fe-S-bd"/>
</dbReference>